<dbReference type="SUPFAM" id="SSF52833">
    <property type="entry name" value="Thioredoxin-like"/>
    <property type="match status" value="1"/>
</dbReference>
<dbReference type="PaxDb" id="2903-EOD08127"/>
<sequence length="243" mass="25961">MRDASRAVRWRWLCPLLLLPAGAVRIGSRGTCRQIRSRPAAISPTADDEARDPRAAPPWITENQALLDELRAASTAEPRAATASTSRHVSPIVSLEALEAAIARADAAGRLVAVKYYSPQCRSCLQIKPLYERAAEGAFGEQVDFYEVDSFCARVLCSLANMRLLPTVQVYGRGALLDARTVNNKVLYLEFEAALAKAVLSHCTFSVAGEAESDAAVAGAARPAASWPAIGGGSGAHRMAGRR</sequence>
<proteinExistence type="predicted"/>
<dbReference type="KEGG" id="ehx:EMIHUDRAFT_106166"/>
<dbReference type="Gene3D" id="3.40.30.10">
    <property type="entry name" value="Glutaredoxin"/>
    <property type="match status" value="1"/>
</dbReference>
<feature type="chain" id="PRO_5044290981" description="Thioredoxin domain-containing protein" evidence="2">
    <location>
        <begin position="24"/>
        <end position="243"/>
    </location>
</feature>
<dbReference type="InterPro" id="IPR013766">
    <property type="entry name" value="Thioredoxin_domain"/>
</dbReference>
<dbReference type="OMA" id="PPWITEN"/>
<keyword evidence="2" id="KW-0732">Signal</keyword>
<dbReference type="EnsemblProtists" id="EOD08127">
    <property type="protein sequence ID" value="EOD08127"/>
    <property type="gene ID" value="EMIHUDRAFT_106166"/>
</dbReference>
<dbReference type="Pfam" id="PF00085">
    <property type="entry name" value="Thioredoxin"/>
    <property type="match status" value="1"/>
</dbReference>
<dbReference type="RefSeq" id="XP_005760556.1">
    <property type="nucleotide sequence ID" value="XM_005760499.1"/>
</dbReference>
<name>A0A0D3IA42_EMIH1</name>
<dbReference type="InterPro" id="IPR036249">
    <property type="entry name" value="Thioredoxin-like_sf"/>
</dbReference>
<protein>
    <recommendedName>
        <fullName evidence="3">Thioredoxin domain-containing protein</fullName>
    </recommendedName>
</protein>
<dbReference type="AlphaFoldDB" id="A0A0D3IA42"/>
<evidence type="ECO:0000256" key="1">
    <source>
        <dbReference type="SAM" id="MobiDB-lite"/>
    </source>
</evidence>
<evidence type="ECO:0000256" key="2">
    <source>
        <dbReference type="SAM" id="SignalP"/>
    </source>
</evidence>
<organism evidence="4 5">
    <name type="scientific">Emiliania huxleyi (strain CCMP1516)</name>
    <dbReference type="NCBI Taxonomy" id="280463"/>
    <lineage>
        <taxon>Eukaryota</taxon>
        <taxon>Haptista</taxon>
        <taxon>Haptophyta</taxon>
        <taxon>Prymnesiophyceae</taxon>
        <taxon>Isochrysidales</taxon>
        <taxon>Noelaerhabdaceae</taxon>
        <taxon>Emiliania</taxon>
    </lineage>
</organism>
<dbReference type="STRING" id="2903.R1BFM2"/>
<feature type="signal peptide" evidence="2">
    <location>
        <begin position="1"/>
        <end position="23"/>
    </location>
</feature>
<reference evidence="4" key="2">
    <citation type="submission" date="2024-10" db="UniProtKB">
        <authorList>
            <consortium name="EnsemblProtists"/>
        </authorList>
    </citation>
    <scope>IDENTIFICATION</scope>
</reference>
<dbReference type="Proteomes" id="UP000013827">
    <property type="component" value="Unassembled WGS sequence"/>
</dbReference>
<dbReference type="GeneID" id="17254306"/>
<evidence type="ECO:0000313" key="5">
    <source>
        <dbReference type="Proteomes" id="UP000013827"/>
    </source>
</evidence>
<accession>A0A0D3IA42</accession>
<evidence type="ECO:0000313" key="4">
    <source>
        <dbReference type="EnsemblProtists" id="EOD08127"/>
    </source>
</evidence>
<reference evidence="5" key="1">
    <citation type="journal article" date="2013" name="Nature">
        <title>Pan genome of the phytoplankton Emiliania underpins its global distribution.</title>
        <authorList>
            <person name="Read B.A."/>
            <person name="Kegel J."/>
            <person name="Klute M.J."/>
            <person name="Kuo A."/>
            <person name="Lefebvre S.C."/>
            <person name="Maumus F."/>
            <person name="Mayer C."/>
            <person name="Miller J."/>
            <person name="Monier A."/>
            <person name="Salamov A."/>
            <person name="Young J."/>
            <person name="Aguilar M."/>
            <person name="Claverie J.M."/>
            <person name="Frickenhaus S."/>
            <person name="Gonzalez K."/>
            <person name="Herman E.K."/>
            <person name="Lin Y.C."/>
            <person name="Napier J."/>
            <person name="Ogata H."/>
            <person name="Sarno A.F."/>
            <person name="Shmutz J."/>
            <person name="Schroeder D."/>
            <person name="de Vargas C."/>
            <person name="Verret F."/>
            <person name="von Dassow P."/>
            <person name="Valentin K."/>
            <person name="Van de Peer Y."/>
            <person name="Wheeler G."/>
            <person name="Dacks J.B."/>
            <person name="Delwiche C.F."/>
            <person name="Dyhrman S.T."/>
            <person name="Glockner G."/>
            <person name="John U."/>
            <person name="Richards T."/>
            <person name="Worden A.Z."/>
            <person name="Zhang X."/>
            <person name="Grigoriev I.V."/>
            <person name="Allen A.E."/>
            <person name="Bidle K."/>
            <person name="Borodovsky M."/>
            <person name="Bowler C."/>
            <person name="Brownlee C."/>
            <person name="Cock J.M."/>
            <person name="Elias M."/>
            <person name="Gladyshev V.N."/>
            <person name="Groth M."/>
            <person name="Guda C."/>
            <person name="Hadaegh A."/>
            <person name="Iglesias-Rodriguez M.D."/>
            <person name="Jenkins J."/>
            <person name="Jones B.M."/>
            <person name="Lawson T."/>
            <person name="Leese F."/>
            <person name="Lindquist E."/>
            <person name="Lobanov A."/>
            <person name="Lomsadze A."/>
            <person name="Malik S.B."/>
            <person name="Marsh M.E."/>
            <person name="Mackinder L."/>
            <person name="Mock T."/>
            <person name="Mueller-Roeber B."/>
            <person name="Pagarete A."/>
            <person name="Parker M."/>
            <person name="Probert I."/>
            <person name="Quesneville H."/>
            <person name="Raines C."/>
            <person name="Rensing S.A."/>
            <person name="Riano-Pachon D.M."/>
            <person name="Richier S."/>
            <person name="Rokitta S."/>
            <person name="Shiraiwa Y."/>
            <person name="Soanes D.M."/>
            <person name="van der Giezen M."/>
            <person name="Wahlund T.M."/>
            <person name="Williams B."/>
            <person name="Wilson W."/>
            <person name="Wolfe G."/>
            <person name="Wurch L.L."/>
        </authorList>
    </citation>
    <scope>NUCLEOTIDE SEQUENCE</scope>
</reference>
<feature type="domain" description="Thioredoxin" evidence="3">
    <location>
        <begin position="109"/>
        <end position="177"/>
    </location>
</feature>
<dbReference type="HOGENOM" id="CLU_1144363_0_0_1"/>
<keyword evidence="5" id="KW-1185">Reference proteome</keyword>
<feature type="region of interest" description="Disordered" evidence="1">
    <location>
        <begin position="37"/>
        <end position="58"/>
    </location>
</feature>
<evidence type="ECO:0000259" key="3">
    <source>
        <dbReference type="Pfam" id="PF00085"/>
    </source>
</evidence>